<organism evidence="1 2">
    <name type="scientific">Boletus edulis BED1</name>
    <dbReference type="NCBI Taxonomy" id="1328754"/>
    <lineage>
        <taxon>Eukaryota</taxon>
        <taxon>Fungi</taxon>
        <taxon>Dikarya</taxon>
        <taxon>Basidiomycota</taxon>
        <taxon>Agaricomycotina</taxon>
        <taxon>Agaricomycetes</taxon>
        <taxon>Agaricomycetidae</taxon>
        <taxon>Boletales</taxon>
        <taxon>Boletineae</taxon>
        <taxon>Boletaceae</taxon>
        <taxon>Boletoideae</taxon>
        <taxon>Boletus</taxon>
    </lineage>
</organism>
<dbReference type="EMBL" id="WHUW01000043">
    <property type="protein sequence ID" value="KAF8432114.1"/>
    <property type="molecule type" value="Genomic_DNA"/>
</dbReference>
<proteinExistence type="predicted"/>
<gene>
    <name evidence="1" type="ORF">L210DRAFT_3650606</name>
</gene>
<reference evidence="1" key="1">
    <citation type="submission" date="2019-10" db="EMBL/GenBank/DDBJ databases">
        <authorList>
            <consortium name="DOE Joint Genome Institute"/>
            <person name="Kuo A."/>
            <person name="Miyauchi S."/>
            <person name="Kiss E."/>
            <person name="Drula E."/>
            <person name="Kohler A."/>
            <person name="Sanchez-Garcia M."/>
            <person name="Andreopoulos B."/>
            <person name="Barry K.W."/>
            <person name="Bonito G."/>
            <person name="Buee M."/>
            <person name="Carver A."/>
            <person name="Chen C."/>
            <person name="Cichocki N."/>
            <person name="Clum A."/>
            <person name="Culley D."/>
            <person name="Crous P.W."/>
            <person name="Fauchery L."/>
            <person name="Girlanda M."/>
            <person name="Hayes R."/>
            <person name="Keri Z."/>
            <person name="LaButti K."/>
            <person name="Lipzen A."/>
            <person name="Lombard V."/>
            <person name="Magnuson J."/>
            <person name="Maillard F."/>
            <person name="Morin E."/>
            <person name="Murat C."/>
            <person name="Nolan M."/>
            <person name="Ohm R."/>
            <person name="Pangilinan J."/>
            <person name="Pereira M."/>
            <person name="Perotto S."/>
            <person name="Peter M."/>
            <person name="Riley R."/>
            <person name="Sitrit Y."/>
            <person name="Stielow B."/>
            <person name="Szollosi G."/>
            <person name="Zifcakova L."/>
            <person name="Stursova M."/>
            <person name="Spatafora J.W."/>
            <person name="Tedersoo L."/>
            <person name="Vaario L.-M."/>
            <person name="Yamada A."/>
            <person name="Yan M."/>
            <person name="Wang P."/>
            <person name="Xu J."/>
            <person name="Bruns T."/>
            <person name="Baldrian P."/>
            <person name="Vilgalys R."/>
            <person name="Henrissat B."/>
            <person name="Grigoriev I.V."/>
            <person name="Hibbett D."/>
            <person name="Nagy L.G."/>
            <person name="Martin F.M."/>
        </authorList>
    </citation>
    <scope>NUCLEOTIDE SEQUENCE</scope>
    <source>
        <strain evidence="1">BED1</strain>
    </source>
</reference>
<sequence>MFYPFQDEGEWELAKFLALNLKKSQVSQFLKLKWFENRPKPSFNTVEKLFGWFTALPQGYAWRSSPITFKGFKTTRPI</sequence>
<keyword evidence="2" id="KW-1185">Reference proteome</keyword>
<evidence type="ECO:0000313" key="2">
    <source>
        <dbReference type="Proteomes" id="UP001194468"/>
    </source>
</evidence>
<protein>
    <submittedName>
        <fullName evidence="1">Uncharacterized protein</fullName>
    </submittedName>
</protein>
<reference evidence="1" key="2">
    <citation type="journal article" date="2020" name="Nat. Commun.">
        <title>Large-scale genome sequencing of mycorrhizal fungi provides insights into the early evolution of symbiotic traits.</title>
        <authorList>
            <person name="Miyauchi S."/>
            <person name="Kiss E."/>
            <person name="Kuo A."/>
            <person name="Drula E."/>
            <person name="Kohler A."/>
            <person name="Sanchez-Garcia M."/>
            <person name="Morin E."/>
            <person name="Andreopoulos B."/>
            <person name="Barry K.W."/>
            <person name="Bonito G."/>
            <person name="Buee M."/>
            <person name="Carver A."/>
            <person name="Chen C."/>
            <person name="Cichocki N."/>
            <person name="Clum A."/>
            <person name="Culley D."/>
            <person name="Crous P.W."/>
            <person name="Fauchery L."/>
            <person name="Girlanda M."/>
            <person name="Hayes R.D."/>
            <person name="Keri Z."/>
            <person name="LaButti K."/>
            <person name="Lipzen A."/>
            <person name="Lombard V."/>
            <person name="Magnuson J."/>
            <person name="Maillard F."/>
            <person name="Murat C."/>
            <person name="Nolan M."/>
            <person name="Ohm R.A."/>
            <person name="Pangilinan J."/>
            <person name="Pereira M.F."/>
            <person name="Perotto S."/>
            <person name="Peter M."/>
            <person name="Pfister S."/>
            <person name="Riley R."/>
            <person name="Sitrit Y."/>
            <person name="Stielow J.B."/>
            <person name="Szollosi G."/>
            <person name="Zifcakova L."/>
            <person name="Stursova M."/>
            <person name="Spatafora J.W."/>
            <person name="Tedersoo L."/>
            <person name="Vaario L.M."/>
            <person name="Yamada A."/>
            <person name="Yan M."/>
            <person name="Wang P."/>
            <person name="Xu J."/>
            <person name="Bruns T."/>
            <person name="Baldrian P."/>
            <person name="Vilgalys R."/>
            <person name="Dunand C."/>
            <person name="Henrissat B."/>
            <person name="Grigoriev I.V."/>
            <person name="Hibbett D."/>
            <person name="Nagy L.G."/>
            <person name="Martin F.M."/>
        </authorList>
    </citation>
    <scope>NUCLEOTIDE SEQUENCE</scope>
    <source>
        <strain evidence="1">BED1</strain>
    </source>
</reference>
<name>A0AAD4G9Z3_BOLED</name>
<comment type="caution">
    <text evidence="1">The sequence shown here is derived from an EMBL/GenBank/DDBJ whole genome shotgun (WGS) entry which is preliminary data.</text>
</comment>
<dbReference type="Proteomes" id="UP001194468">
    <property type="component" value="Unassembled WGS sequence"/>
</dbReference>
<evidence type="ECO:0000313" key="1">
    <source>
        <dbReference type="EMBL" id="KAF8432114.1"/>
    </source>
</evidence>
<dbReference type="AlphaFoldDB" id="A0AAD4G9Z3"/>
<accession>A0AAD4G9Z3</accession>